<dbReference type="EMBL" id="JBHRTN010000008">
    <property type="protein sequence ID" value="MFC3124950.1"/>
    <property type="molecule type" value="Genomic_DNA"/>
</dbReference>
<evidence type="ECO:0000313" key="4">
    <source>
        <dbReference type="Proteomes" id="UP001595593"/>
    </source>
</evidence>
<evidence type="ECO:0000256" key="1">
    <source>
        <dbReference type="ARBA" id="ARBA00022729"/>
    </source>
</evidence>
<dbReference type="Pfam" id="PF00089">
    <property type="entry name" value="Trypsin"/>
    <property type="match status" value="1"/>
</dbReference>
<gene>
    <name evidence="3" type="ORF">ACFOD4_07755</name>
</gene>
<keyword evidence="3" id="KW-0378">Hydrolase</keyword>
<dbReference type="SUPFAM" id="SSF50494">
    <property type="entry name" value="Trypsin-like serine proteases"/>
    <property type="match status" value="1"/>
</dbReference>
<name>A0ABV7FXP5_9PROT</name>
<dbReference type="Proteomes" id="UP001595593">
    <property type="component" value="Unassembled WGS sequence"/>
</dbReference>
<dbReference type="Gene3D" id="2.40.10.10">
    <property type="entry name" value="Trypsin-like serine proteases"/>
    <property type="match status" value="2"/>
</dbReference>
<evidence type="ECO:0000259" key="2">
    <source>
        <dbReference type="PROSITE" id="PS50240"/>
    </source>
</evidence>
<dbReference type="PANTHER" id="PTHR15462:SF8">
    <property type="entry name" value="SERINE PROTEASE"/>
    <property type="match status" value="1"/>
</dbReference>
<sequence length="218" mass="22719">MRPGVGEADPRHPVSAGAVPWNALGRVQTELGGRCTGAMIAPDRVLTAAHCLVTPRTGRLVQPGSIHMMLGYDRGTWRGTSPVKRFLVAPGFDPVRRGPPEADWAVLTLERKLGGTPLPLFRQMPPAGARLMLGGYQQDRREVLLADTDCHLLGSARGPGGTALLRHGCAATRGASGGPLLVETAHGSWAILGVAVASFADRPAGLAVPASALPPLAE</sequence>
<dbReference type="EC" id="3.4.21.-" evidence="3"/>
<dbReference type="PROSITE" id="PS50240">
    <property type="entry name" value="TRYPSIN_DOM"/>
    <property type="match status" value="1"/>
</dbReference>
<dbReference type="InterPro" id="IPR001254">
    <property type="entry name" value="Trypsin_dom"/>
</dbReference>
<dbReference type="SMART" id="SM00020">
    <property type="entry name" value="Tryp_SPc"/>
    <property type="match status" value="1"/>
</dbReference>
<keyword evidence="4" id="KW-1185">Reference proteome</keyword>
<comment type="caution">
    <text evidence="3">The sequence shown here is derived from an EMBL/GenBank/DDBJ whole genome shotgun (WGS) entry which is preliminary data.</text>
</comment>
<dbReference type="RefSeq" id="WP_379595374.1">
    <property type="nucleotide sequence ID" value="NZ_JBHRTN010000008.1"/>
</dbReference>
<keyword evidence="1" id="KW-0732">Signal</keyword>
<dbReference type="InterPro" id="IPR018114">
    <property type="entry name" value="TRYPSIN_HIS"/>
</dbReference>
<reference evidence="4" key="1">
    <citation type="journal article" date="2019" name="Int. J. Syst. Evol. Microbiol.">
        <title>The Global Catalogue of Microorganisms (GCM) 10K type strain sequencing project: providing services to taxonomists for standard genome sequencing and annotation.</title>
        <authorList>
            <consortium name="The Broad Institute Genomics Platform"/>
            <consortium name="The Broad Institute Genome Sequencing Center for Infectious Disease"/>
            <person name="Wu L."/>
            <person name="Ma J."/>
        </authorList>
    </citation>
    <scope>NUCLEOTIDE SEQUENCE [LARGE SCALE GENOMIC DNA]</scope>
    <source>
        <strain evidence="4">KCTC 52094</strain>
    </source>
</reference>
<dbReference type="PANTHER" id="PTHR15462">
    <property type="entry name" value="SERINE PROTEASE"/>
    <property type="match status" value="1"/>
</dbReference>
<accession>A0ABV7FXP5</accession>
<dbReference type="GO" id="GO:0016787">
    <property type="term" value="F:hydrolase activity"/>
    <property type="evidence" value="ECO:0007669"/>
    <property type="project" value="UniProtKB-KW"/>
</dbReference>
<dbReference type="InterPro" id="IPR050966">
    <property type="entry name" value="Glutamyl_endopeptidase"/>
</dbReference>
<protein>
    <submittedName>
        <fullName evidence="3">Trypsin-like serine peptidase</fullName>
        <ecNumber evidence="3">3.4.21.-</ecNumber>
    </submittedName>
</protein>
<dbReference type="PROSITE" id="PS00134">
    <property type="entry name" value="TRYPSIN_HIS"/>
    <property type="match status" value="1"/>
</dbReference>
<evidence type="ECO:0000313" key="3">
    <source>
        <dbReference type="EMBL" id="MFC3124950.1"/>
    </source>
</evidence>
<dbReference type="InterPro" id="IPR009003">
    <property type="entry name" value="Peptidase_S1_PA"/>
</dbReference>
<feature type="domain" description="Peptidase S1" evidence="2">
    <location>
        <begin position="4"/>
        <end position="218"/>
    </location>
</feature>
<proteinExistence type="predicted"/>
<dbReference type="InterPro" id="IPR043504">
    <property type="entry name" value="Peptidase_S1_PA_chymotrypsin"/>
</dbReference>
<organism evidence="3 4">
    <name type="scientific">Teichococcus globiformis</name>
    <dbReference type="NCBI Taxonomy" id="2307229"/>
    <lineage>
        <taxon>Bacteria</taxon>
        <taxon>Pseudomonadati</taxon>
        <taxon>Pseudomonadota</taxon>
        <taxon>Alphaproteobacteria</taxon>
        <taxon>Acetobacterales</taxon>
        <taxon>Roseomonadaceae</taxon>
        <taxon>Roseomonas</taxon>
    </lineage>
</organism>